<accession>A0A4Y2BKS2</accession>
<evidence type="ECO:0000313" key="2">
    <source>
        <dbReference type="Proteomes" id="UP000499080"/>
    </source>
</evidence>
<evidence type="ECO:0000313" key="1">
    <source>
        <dbReference type="EMBL" id="GBL92820.1"/>
    </source>
</evidence>
<protein>
    <submittedName>
        <fullName evidence="1">Uncharacterized protein</fullName>
    </submittedName>
</protein>
<comment type="caution">
    <text evidence="1">The sequence shown here is derived from an EMBL/GenBank/DDBJ whole genome shotgun (WGS) entry which is preliminary data.</text>
</comment>
<dbReference type="AlphaFoldDB" id="A0A4Y2BKS2"/>
<dbReference type="EMBL" id="BGPR01083789">
    <property type="protein sequence ID" value="GBL92820.1"/>
    <property type="molecule type" value="Genomic_DNA"/>
</dbReference>
<sequence>MTTHPTAFSPIAEHQPAEIRPTIMEVAWSVTAGLGVSMLNEPNSNSIPNERSSCLFDEFMVRHDNTISGSKKREKYLLSYHSGHSRLSMPFGASHTKTRRQCKYPFRIGLVSKSLEIQCHSVSIWHILS</sequence>
<dbReference type="Proteomes" id="UP000499080">
    <property type="component" value="Unassembled WGS sequence"/>
</dbReference>
<keyword evidence="2" id="KW-1185">Reference proteome</keyword>
<proteinExistence type="predicted"/>
<organism evidence="1 2">
    <name type="scientific">Araneus ventricosus</name>
    <name type="common">Orbweaver spider</name>
    <name type="synonym">Epeira ventricosa</name>
    <dbReference type="NCBI Taxonomy" id="182803"/>
    <lineage>
        <taxon>Eukaryota</taxon>
        <taxon>Metazoa</taxon>
        <taxon>Ecdysozoa</taxon>
        <taxon>Arthropoda</taxon>
        <taxon>Chelicerata</taxon>
        <taxon>Arachnida</taxon>
        <taxon>Araneae</taxon>
        <taxon>Araneomorphae</taxon>
        <taxon>Entelegynae</taxon>
        <taxon>Araneoidea</taxon>
        <taxon>Araneidae</taxon>
        <taxon>Araneus</taxon>
    </lineage>
</organism>
<gene>
    <name evidence="1" type="ORF">AVEN_17362_1</name>
</gene>
<name>A0A4Y2BKS2_ARAVE</name>
<reference evidence="1 2" key="1">
    <citation type="journal article" date="2019" name="Sci. Rep.">
        <title>Orb-weaving spider Araneus ventricosus genome elucidates the spidroin gene catalogue.</title>
        <authorList>
            <person name="Kono N."/>
            <person name="Nakamura H."/>
            <person name="Ohtoshi R."/>
            <person name="Moran D.A.P."/>
            <person name="Shinohara A."/>
            <person name="Yoshida Y."/>
            <person name="Fujiwara M."/>
            <person name="Mori M."/>
            <person name="Tomita M."/>
            <person name="Arakawa K."/>
        </authorList>
    </citation>
    <scope>NUCLEOTIDE SEQUENCE [LARGE SCALE GENOMIC DNA]</scope>
</reference>